<dbReference type="GeneID" id="5003175"/>
<evidence type="ECO:0000256" key="1">
    <source>
        <dbReference type="SAM" id="Coils"/>
    </source>
</evidence>
<name>A4S1M3_OSTLU</name>
<sequence length="106" mass="11693">MEIERDVAVETARALKEELAAAKERAAALAATVARLRERLQSTRGDEERMGMGRIATGASWSKSDDFDVPTPRGTLTLSPVASEAPRREYSVDLLELIESVERESF</sequence>
<dbReference type="KEGG" id="olu:OSTLU_33149"/>
<dbReference type="Gramene" id="ABO97682">
    <property type="protein sequence ID" value="ABO97682"/>
    <property type="gene ID" value="OSTLU_33149"/>
</dbReference>
<dbReference type="RefSeq" id="XP_001419389.1">
    <property type="nucleotide sequence ID" value="XM_001419352.1"/>
</dbReference>
<dbReference type="HOGENOM" id="CLU_2227699_0_0_1"/>
<dbReference type="EMBL" id="CP000588">
    <property type="protein sequence ID" value="ABO97682.1"/>
    <property type="molecule type" value="Genomic_DNA"/>
</dbReference>
<feature type="compositionally biased region" description="Basic and acidic residues" evidence="2">
    <location>
        <begin position="40"/>
        <end position="51"/>
    </location>
</feature>
<proteinExistence type="predicted"/>
<evidence type="ECO:0000256" key="2">
    <source>
        <dbReference type="SAM" id="MobiDB-lite"/>
    </source>
</evidence>
<feature type="coiled-coil region" evidence="1">
    <location>
        <begin position="5"/>
        <end position="39"/>
    </location>
</feature>
<keyword evidence="1" id="KW-0175">Coiled coil</keyword>
<dbReference type="AlphaFoldDB" id="A4S1M3"/>
<evidence type="ECO:0000313" key="4">
    <source>
        <dbReference type="Proteomes" id="UP000001568"/>
    </source>
</evidence>
<feature type="region of interest" description="Disordered" evidence="2">
    <location>
        <begin position="40"/>
        <end position="80"/>
    </location>
</feature>
<gene>
    <name evidence="3" type="ORF">OSTLU_33149</name>
</gene>
<dbReference type="Proteomes" id="UP000001568">
    <property type="component" value="Chromosome 8"/>
</dbReference>
<reference evidence="3 4" key="1">
    <citation type="journal article" date="2007" name="Proc. Natl. Acad. Sci. U.S.A.">
        <title>The tiny eukaryote Ostreococcus provides genomic insights into the paradox of plankton speciation.</title>
        <authorList>
            <person name="Palenik B."/>
            <person name="Grimwood J."/>
            <person name="Aerts A."/>
            <person name="Rouze P."/>
            <person name="Salamov A."/>
            <person name="Putnam N."/>
            <person name="Dupont C."/>
            <person name="Jorgensen R."/>
            <person name="Derelle E."/>
            <person name="Rombauts S."/>
            <person name="Zhou K."/>
            <person name="Otillar R."/>
            <person name="Merchant S.S."/>
            <person name="Podell S."/>
            <person name="Gaasterland T."/>
            <person name="Napoli C."/>
            <person name="Gendler K."/>
            <person name="Manuell A."/>
            <person name="Tai V."/>
            <person name="Vallon O."/>
            <person name="Piganeau G."/>
            <person name="Jancek S."/>
            <person name="Heijde M."/>
            <person name="Jabbari K."/>
            <person name="Bowler C."/>
            <person name="Lohr M."/>
            <person name="Robbens S."/>
            <person name="Werner G."/>
            <person name="Dubchak I."/>
            <person name="Pazour G.J."/>
            <person name="Ren Q."/>
            <person name="Paulsen I."/>
            <person name="Delwiche C."/>
            <person name="Schmutz J."/>
            <person name="Rokhsar D."/>
            <person name="Van de Peer Y."/>
            <person name="Moreau H."/>
            <person name="Grigoriev I.V."/>
        </authorList>
    </citation>
    <scope>NUCLEOTIDE SEQUENCE [LARGE SCALE GENOMIC DNA]</scope>
    <source>
        <strain evidence="3 4">CCE9901</strain>
    </source>
</reference>
<evidence type="ECO:0000313" key="3">
    <source>
        <dbReference type="EMBL" id="ABO97682.1"/>
    </source>
</evidence>
<keyword evidence="4" id="KW-1185">Reference proteome</keyword>
<protein>
    <submittedName>
        <fullName evidence="3">Uncharacterized protein</fullName>
    </submittedName>
</protein>
<accession>A4S1M3</accession>
<organism evidence="3 4">
    <name type="scientific">Ostreococcus lucimarinus (strain CCE9901)</name>
    <dbReference type="NCBI Taxonomy" id="436017"/>
    <lineage>
        <taxon>Eukaryota</taxon>
        <taxon>Viridiplantae</taxon>
        <taxon>Chlorophyta</taxon>
        <taxon>Mamiellophyceae</taxon>
        <taxon>Mamiellales</taxon>
        <taxon>Bathycoccaceae</taxon>
        <taxon>Ostreococcus</taxon>
    </lineage>
</organism>